<reference evidence="1" key="1">
    <citation type="submission" date="2011-04" db="EMBL/GenBank/DDBJ databases">
        <title>Evolution of plant cell wall degrading machinery underlies the functional diversity of forest fungi.</title>
        <authorList>
            <consortium name="US DOE Joint Genome Institute (JGI-PGF)"/>
            <person name="Eastwood D.C."/>
            <person name="Floudas D."/>
            <person name="Binder M."/>
            <person name="Majcherczyk A."/>
            <person name="Schneider P."/>
            <person name="Aerts A."/>
            <person name="Asiegbu F.O."/>
            <person name="Baker S.E."/>
            <person name="Barry K."/>
            <person name="Bendiksby M."/>
            <person name="Blumentritt M."/>
            <person name="Coutinho P.M."/>
            <person name="Cullen D."/>
            <person name="Cullen D."/>
            <person name="Gathman A."/>
            <person name="Goodell B."/>
            <person name="Henrissat B."/>
            <person name="Ihrmark K."/>
            <person name="Kauserud H."/>
            <person name="Kohler A."/>
            <person name="LaButti K."/>
            <person name="Lapidus A."/>
            <person name="Lavin J.L."/>
            <person name="Lee Y.-H."/>
            <person name="Lindquist E."/>
            <person name="Lilly W."/>
            <person name="Lucas S."/>
            <person name="Morin E."/>
            <person name="Murat C."/>
            <person name="Oguiza J.A."/>
            <person name="Park J."/>
            <person name="Pisabarro A.G."/>
            <person name="Riley R."/>
            <person name="Rosling A."/>
            <person name="Salamov A."/>
            <person name="Schmidt O."/>
            <person name="Schmutz J."/>
            <person name="Skrede I."/>
            <person name="Stenlid J."/>
            <person name="Wiebenga A."/>
            <person name="Xie X."/>
            <person name="Kues U."/>
            <person name="Hibbett D.S."/>
            <person name="Hoffmeister D."/>
            <person name="Hogberg N."/>
            <person name="Martin F."/>
            <person name="Grigoriev I.V."/>
            <person name="Watkinson S.C."/>
        </authorList>
    </citation>
    <scope>NUCLEOTIDE SEQUENCE</scope>
    <source>
        <strain evidence="1">S7.9</strain>
    </source>
</reference>
<name>F8NWD8_SERL9</name>
<organism>
    <name type="scientific">Serpula lacrymans var. lacrymans (strain S7.9)</name>
    <name type="common">Dry rot fungus</name>
    <dbReference type="NCBI Taxonomy" id="578457"/>
    <lineage>
        <taxon>Eukaryota</taxon>
        <taxon>Fungi</taxon>
        <taxon>Dikarya</taxon>
        <taxon>Basidiomycota</taxon>
        <taxon>Agaricomycotina</taxon>
        <taxon>Agaricomycetes</taxon>
        <taxon>Agaricomycetidae</taxon>
        <taxon>Boletales</taxon>
        <taxon>Coniophorineae</taxon>
        <taxon>Serpulaceae</taxon>
        <taxon>Serpula</taxon>
    </lineage>
</organism>
<dbReference type="EMBL" id="GL945434">
    <property type="protein sequence ID" value="EGO24342.1"/>
    <property type="molecule type" value="Genomic_DNA"/>
</dbReference>
<proteinExistence type="predicted"/>
<dbReference type="RefSeq" id="XP_007318361.1">
    <property type="nucleotide sequence ID" value="XM_007318299.1"/>
</dbReference>
<accession>F8NWD8</accession>
<dbReference type="AlphaFoldDB" id="F8NWD8"/>
<evidence type="ECO:0000313" key="1">
    <source>
        <dbReference type="EMBL" id="EGO24342.1"/>
    </source>
</evidence>
<dbReference type="HOGENOM" id="CLU_2759382_0_0_1"/>
<gene>
    <name evidence="1" type="ORF">SERLADRAFT_467479</name>
</gene>
<dbReference type="KEGG" id="sla:SERLADRAFT_467479"/>
<protein>
    <submittedName>
        <fullName evidence="1">Uncharacterized protein</fullName>
    </submittedName>
</protein>
<dbReference type="GeneID" id="18819238"/>
<sequence length="70" mass="7118">MDDVDIELAESNVRKSGTVTAEVGARVIGILAGVENAMLHPSTGELAGVAALQGKPHAGLSLTIRPLSIV</sequence>
<dbReference type="Proteomes" id="UP000008064">
    <property type="component" value="Unassembled WGS sequence"/>
</dbReference>